<name>A0A8X6NQ09_NEPPI</name>
<sequence>MGLVTFCRLLRTSAIISVFTNTLPKLSRQKSQALSQALCETVVPLLHATAIGIYFAGPSLSLLESIDTCCSIAPTTLHYTDSLNLCRQIPLALCLLADKTEHTI</sequence>
<comment type="caution">
    <text evidence="1">The sequence shown here is derived from an EMBL/GenBank/DDBJ whole genome shotgun (WGS) entry which is preliminary data.</text>
</comment>
<proteinExistence type="predicted"/>
<evidence type="ECO:0000313" key="2">
    <source>
        <dbReference type="Proteomes" id="UP000887013"/>
    </source>
</evidence>
<dbReference type="EMBL" id="BMAW01060319">
    <property type="protein sequence ID" value="GFT25620.1"/>
    <property type="molecule type" value="Genomic_DNA"/>
</dbReference>
<keyword evidence="2" id="KW-1185">Reference proteome</keyword>
<accession>A0A8X6NQ09</accession>
<protein>
    <submittedName>
        <fullName evidence="1">Uncharacterized protein</fullName>
    </submittedName>
</protein>
<organism evidence="1 2">
    <name type="scientific">Nephila pilipes</name>
    <name type="common">Giant wood spider</name>
    <name type="synonym">Nephila maculata</name>
    <dbReference type="NCBI Taxonomy" id="299642"/>
    <lineage>
        <taxon>Eukaryota</taxon>
        <taxon>Metazoa</taxon>
        <taxon>Ecdysozoa</taxon>
        <taxon>Arthropoda</taxon>
        <taxon>Chelicerata</taxon>
        <taxon>Arachnida</taxon>
        <taxon>Araneae</taxon>
        <taxon>Araneomorphae</taxon>
        <taxon>Entelegynae</taxon>
        <taxon>Araneoidea</taxon>
        <taxon>Nephilidae</taxon>
        <taxon>Nephila</taxon>
    </lineage>
</organism>
<evidence type="ECO:0000313" key="1">
    <source>
        <dbReference type="EMBL" id="GFT25620.1"/>
    </source>
</evidence>
<dbReference type="AlphaFoldDB" id="A0A8X6NQ09"/>
<reference evidence="1" key="1">
    <citation type="submission" date="2020-08" db="EMBL/GenBank/DDBJ databases">
        <title>Multicomponent nature underlies the extraordinary mechanical properties of spider dragline silk.</title>
        <authorList>
            <person name="Kono N."/>
            <person name="Nakamura H."/>
            <person name="Mori M."/>
            <person name="Yoshida Y."/>
            <person name="Ohtoshi R."/>
            <person name="Malay A.D."/>
            <person name="Moran D.A.P."/>
            <person name="Tomita M."/>
            <person name="Numata K."/>
            <person name="Arakawa K."/>
        </authorList>
    </citation>
    <scope>NUCLEOTIDE SEQUENCE</scope>
</reference>
<dbReference type="Proteomes" id="UP000887013">
    <property type="component" value="Unassembled WGS sequence"/>
</dbReference>
<gene>
    <name evidence="1" type="ORF">NPIL_167151</name>
</gene>